<accession>A0A392V1Y9</accession>
<proteinExistence type="predicted"/>
<reference evidence="1 2" key="1">
    <citation type="journal article" date="2018" name="Front. Plant Sci.">
        <title>Red Clover (Trifolium pratense) and Zigzag Clover (T. medium) - A Picture of Genomic Similarities and Differences.</title>
        <authorList>
            <person name="Dluhosova J."/>
            <person name="Istvanek J."/>
            <person name="Nedelnik J."/>
            <person name="Repkova J."/>
        </authorList>
    </citation>
    <scope>NUCLEOTIDE SEQUENCE [LARGE SCALE GENOMIC DNA]</scope>
    <source>
        <strain evidence="2">cv. 10/8</strain>
        <tissue evidence="1">Leaf</tissue>
    </source>
</reference>
<dbReference type="EMBL" id="LXQA010995435">
    <property type="protein sequence ID" value="MCI80430.1"/>
    <property type="molecule type" value="Genomic_DNA"/>
</dbReference>
<name>A0A392V1Y9_9FABA</name>
<comment type="caution">
    <text evidence="1">The sequence shown here is derived from an EMBL/GenBank/DDBJ whole genome shotgun (WGS) entry which is preliminary data.</text>
</comment>
<keyword evidence="2" id="KW-1185">Reference proteome</keyword>
<feature type="non-terminal residue" evidence="1">
    <location>
        <position position="1"/>
    </location>
</feature>
<dbReference type="Proteomes" id="UP000265520">
    <property type="component" value="Unassembled WGS sequence"/>
</dbReference>
<sequence>RILARNGDHVASPRLAMFKNVAWRLQERLPAIVRRAWCSVAV</sequence>
<organism evidence="1 2">
    <name type="scientific">Trifolium medium</name>
    <dbReference type="NCBI Taxonomy" id="97028"/>
    <lineage>
        <taxon>Eukaryota</taxon>
        <taxon>Viridiplantae</taxon>
        <taxon>Streptophyta</taxon>
        <taxon>Embryophyta</taxon>
        <taxon>Tracheophyta</taxon>
        <taxon>Spermatophyta</taxon>
        <taxon>Magnoliopsida</taxon>
        <taxon>eudicotyledons</taxon>
        <taxon>Gunneridae</taxon>
        <taxon>Pentapetalae</taxon>
        <taxon>rosids</taxon>
        <taxon>fabids</taxon>
        <taxon>Fabales</taxon>
        <taxon>Fabaceae</taxon>
        <taxon>Papilionoideae</taxon>
        <taxon>50 kb inversion clade</taxon>
        <taxon>NPAAA clade</taxon>
        <taxon>Hologalegina</taxon>
        <taxon>IRL clade</taxon>
        <taxon>Trifolieae</taxon>
        <taxon>Trifolium</taxon>
    </lineage>
</organism>
<protein>
    <submittedName>
        <fullName evidence="1">Uncharacterized protein</fullName>
    </submittedName>
</protein>
<evidence type="ECO:0000313" key="2">
    <source>
        <dbReference type="Proteomes" id="UP000265520"/>
    </source>
</evidence>
<dbReference type="AlphaFoldDB" id="A0A392V1Y9"/>
<evidence type="ECO:0000313" key="1">
    <source>
        <dbReference type="EMBL" id="MCI80430.1"/>
    </source>
</evidence>